<feature type="compositionally biased region" description="Basic and acidic residues" evidence="2">
    <location>
        <begin position="139"/>
        <end position="158"/>
    </location>
</feature>
<keyword evidence="4" id="KW-1185">Reference proteome</keyword>
<proteinExistence type="predicted"/>
<evidence type="ECO:0000256" key="1">
    <source>
        <dbReference type="SAM" id="Coils"/>
    </source>
</evidence>
<feature type="compositionally biased region" description="Low complexity" evidence="2">
    <location>
        <begin position="63"/>
        <end position="76"/>
    </location>
</feature>
<dbReference type="Proteomes" id="UP000660262">
    <property type="component" value="Unassembled WGS sequence"/>
</dbReference>
<keyword evidence="1" id="KW-0175">Coiled coil</keyword>
<dbReference type="InterPro" id="IPR018247">
    <property type="entry name" value="EF_Hand_1_Ca_BS"/>
</dbReference>
<feature type="coiled-coil region" evidence="1">
    <location>
        <begin position="255"/>
        <end position="309"/>
    </location>
</feature>
<organism evidence="3 4">
    <name type="scientific">Pycnococcus provasolii</name>
    <dbReference type="NCBI Taxonomy" id="41880"/>
    <lineage>
        <taxon>Eukaryota</taxon>
        <taxon>Viridiplantae</taxon>
        <taxon>Chlorophyta</taxon>
        <taxon>Pseudoscourfieldiophyceae</taxon>
        <taxon>Pseudoscourfieldiales</taxon>
        <taxon>Pycnococcaceae</taxon>
        <taxon>Pycnococcus</taxon>
    </lineage>
</organism>
<accession>A0A830HKA2</accession>
<evidence type="ECO:0000313" key="4">
    <source>
        <dbReference type="Proteomes" id="UP000660262"/>
    </source>
</evidence>
<dbReference type="PROSITE" id="PS00018">
    <property type="entry name" value="EF_HAND_1"/>
    <property type="match status" value="1"/>
</dbReference>
<gene>
    <name evidence="3" type="ORF">PPROV_000418800</name>
</gene>
<dbReference type="EMBL" id="BNJQ01000010">
    <property type="protein sequence ID" value="GHP05437.1"/>
    <property type="molecule type" value="Genomic_DNA"/>
</dbReference>
<evidence type="ECO:0000313" key="3">
    <source>
        <dbReference type="EMBL" id="GHP05437.1"/>
    </source>
</evidence>
<evidence type="ECO:0000256" key="2">
    <source>
        <dbReference type="SAM" id="MobiDB-lite"/>
    </source>
</evidence>
<protein>
    <submittedName>
        <fullName evidence="3">Uncharacterized protein</fullName>
    </submittedName>
</protein>
<sequence length="383" mass="42891">MPGPLGLLHGHAAHAPSQGGRVSVSLKLPHMCVHSRKHCRPFPLKLAFRHRLVMKGPIVSVSAQMSGSSSSSSSSSFQAKQYRDPDETLVPPALIEQARSRPVGGDSDDDRDNNDNNLVDVNDIQQTIRSFMPTPTSTGRKEKDNKNHMRPFGEGDTEQALKERDFLVDALKLMQEVNGPRTHEVDYVVEELLQAADREERVSIVRQNANHLFTSDGVRRFIGIAANAEDGGELQARVLLLHEEVRDMLNTEPSLAEARENAVAMQRQKEEEEEQELQEMIQDVERDMMEAYEEQVKQFEMRVDLLEEAYISRDQKGDTDETKWKNLLINTCDVFTARLGAEDPKAPSLTARMLAIVEAALPIAPLSDAERAALNSAMDVWKC</sequence>
<dbReference type="AlphaFoldDB" id="A0A830HKA2"/>
<comment type="caution">
    <text evidence="3">The sequence shown here is derived from an EMBL/GenBank/DDBJ whole genome shotgun (WGS) entry which is preliminary data.</text>
</comment>
<feature type="region of interest" description="Disordered" evidence="2">
    <location>
        <begin position="63"/>
        <end position="158"/>
    </location>
</feature>
<name>A0A830HKA2_9CHLO</name>
<reference evidence="3" key="1">
    <citation type="submission" date="2020-10" db="EMBL/GenBank/DDBJ databases">
        <title>Unveiling of a novel bifunctional photoreceptor, Dualchrome1, isolated from a cosmopolitan green alga.</title>
        <authorList>
            <person name="Suzuki S."/>
            <person name="Kawachi M."/>
        </authorList>
    </citation>
    <scope>NUCLEOTIDE SEQUENCE</scope>
    <source>
        <strain evidence="3">NIES 2893</strain>
    </source>
</reference>
<feature type="compositionally biased region" description="Polar residues" evidence="2">
    <location>
        <begin position="124"/>
        <end position="138"/>
    </location>
</feature>